<dbReference type="InterPro" id="IPR042099">
    <property type="entry name" value="ANL_N_sf"/>
</dbReference>
<gene>
    <name evidence="1" type="ORF">RCOM_1997440</name>
</gene>
<accession>B9TMG5</accession>
<proteinExistence type="predicted"/>
<dbReference type="PANTHER" id="PTHR43845">
    <property type="entry name" value="BLR5969 PROTEIN"/>
    <property type="match status" value="1"/>
</dbReference>
<keyword evidence="2" id="KW-1185">Reference proteome</keyword>
<dbReference type="AlphaFoldDB" id="B9TMG5"/>
<sequence length="268" mass="30433">MGSRYYDDFETASRAEIEKLQEQKLLEQLTRVVDRQPLLRDIWQKAGVAPTDIRSLADFKARAPFMDKDMIRAWRDEHGDPFGGILACDASDVNHIGSSSGTTGDPTLFAYRWHVPGSWIFHPRQLWELGLRPGDHAVDLTINTRAIGFEMYVDMGVIPLLVDHDPSDLRRLLDLSRRYKPKLLFMLSSPMIIALEQLEREGVPVADAWASYEAIVFGGEPLSPRLRGVCERWGMKIFQMTSLGDSGTAFECRERSGFHAFEDFALVE</sequence>
<name>B9TMG5_RICCO</name>
<evidence type="ECO:0000313" key="1">
    <source>
        <dbReference type="EMBL" id="EEF22949.1"/>
    </source>
</evidence>
<dbReference type="SUPFAM" id="SSF56801">
    <property type="entry name" value="Acetyl-CoA synthetase-like"/>
    <property type="match status" value="1"/>
</dbReference>
<dbReference type="GO" id="GO:0016874">
    <property type="term" value="F:ligase activity"/>
    <property type="evidence" value="ECO:0007669"/>
    <property type="project" value="UniProtKB-KW"/>
</dbReference>
<reference evidence="2" key="1">
    <citation type="journal article" date="2010" name="Nat. Biotechnol.">
        <title>Draft genome sequence of the oilseed species Ricinus communis.</title>
        <authorList>
            <person name="Chan A.P."/>
            <person name="Crabtree J."/>
            <person name="Zhao Q."/>
            <person name="Lorenzi H."/>
            <person name="Orvis J."/>
            <person name="Puiu D."/>
            <person name="Melake-Berhan A."/>
            <person name="Jones K.M."/>
            <person name="Redman J."/>
            <person name="Chen G."/>
            <person name="Cahoon E.B."/>
            <person name="Gedil M."/>
            <person name="Stanke M."/>
            <person name="Haas B.J."/>
            <person name="Wortman J.R."/>
            <person name="Fraser-Liggett C.M."/>
            <person name="Ravel J."/>
            <person name="Rabinowicz P.D."/>
        </authorList>
    </citation>
    <scope>NUCLEOTIDE SEQUENCE [LARGE SCALE GENOMIC DNA]</scope>
    <source>
        <strain evidence="2">cv. Hale</strain>
    </source>
</reference>
<organism evidence="1 2">
    <name type="scientific">Ricinus communis</name>
    <name type="common">Castor bean</name>
    <dbReference type="NCBI Taxonomy" id="3988"/>
    <lineage>
        <taxon>Eukaryota</taxon>
        <taxon>Viridiplantae</taxon>
        <taxon>Streptophyta</taxon>
        <taxon>Embryophyta</taxon>
        <taxon>Tracheophyta</taxon>
        <taxon>Spermatophyta</taxon>
        <taxon>Magnoliopsida</taxon>
        <taxon>eudicotyledons</taxon>
        <taxon>Gunneridae</taxon>
        <taxon>Pentapetalae</taxon>
        <taxon>rosids</taxon>
        <taxon>fabids</taxon>
        <taxon>Malpighiales</taxon>
        <taxon>Euphorbiaceae</taxon>
        <taxon>Acalyphoideae</taxon>
        <taxon>Acalypheae</taxon>
        <taxon>Ricinus</taxon>
    </lineage>
</organism>
<dbReference type="Gene3D" id="3.40.50.12780">
    <property type="entry name" value="N-terminal domain of ligase-like"/>
    <property type="match status" value="1"/>
</dbReference>
<dbReference type="PANTHER" id="PTHR43845:SF1">
    <property type="entry name" value="BLR5969 PROTEIN"/>
    <property type="match status" value="1"/>
</dbReference>
<dbReference type="Proteomes" id="UP000008311">
    <property type="component" value="Unassembled WGS sequence"/>
</dbReference>
<dbReference type="EMBL" id="EQ989107">
    <property type="protein sequence ID" value="EEF22949.1"/>
    <property type="molecule type" value="Genomic_DNA"/>
</dbReference>
<feature type="non-terminal residue" evidence="1">
    <location>
        <position position="268"/>
    </location>
</feature>
<protein>
    <submittedName>
        <fullName evidence="1">Phenylacetate-coenzyme A ligase, putative</fullName>
    </submittedName>
</protein>
<evidence type="ECO:0000313" key="2">
    <source>
        <dbReference type="Proteomes" id="UP000008311"/>
    </source>
</evidence>
<keyword evidence="1" id="KW-0436">Ligase</keyword>
<dbReference type="InParanoid" id="B9TMG5"/>